<dbReference type="KEGG" id="mpau:ZMTM_18000"/>
<reference evidence="7" key="1">
    <citation type="journal article" date="2021" name="Arch. Microbiol.">
        <title>Methyloradius palustris gen. nov., sp. nov., a methanol-oxidizing bacterium isolated from snow.</title>
        <authorList>
            <person name="Miyadera T."/>
            <person name="Kojima H."/>
            <person name="Fukui M."/>
        </authorList>
    </citation>
    <scope>NUCLEOTIDE SEQUENCE</scope>
    <source>
        <strain evidence="7">Zm11</strain>
    </source>
</reference>
<keyword evidence="8" id="KW-1185">Reference proteome</keyword>
<proteinExistence type="inferred from homology"/>
<feature type="compositionally biased region" description="Low complexity" evidence="5">
    <location>
        <begin position="136"/>
        <end position="151"/>
    </location>
</feature>
<dbReference type="PANTHER" id="PTHR37482">
    <property type="entry name" value="OUTER MEMBRANE PROTEIN ASSEMBLY FACTOR BAME"/>
    <property type="match status" value="1"/>
</dbReference>
<dbReference type="InterPro" id="IPR007450">
    <property type="entry name" value="BamE_dom"/>
</dbReference>
<comment type="similarity">
    <text evidence="4">Belongs to the BamE family.</text>
</comment>
<dbReference type="AlphaFoldDB" id="A0A8D5JRJ7"/>
<dbReference type="Proteomes" id="UP000826722">
    <property type="component" value="Chromosome"/>
</dbReference>
<comment type="subunit">
    <text evidence="4">Part of the Bam complex.</text>
</comment>
<dbReference type="GO" id="GO:1990063">
    <property type="term" value="C:Bam protein complex"/>
    <property type="evidence" value="ECO:0007669"/>
    <property type="project" value="TreeGrafter"/>
</dbReference>
<dbReference type="EMBL" id="AP024110">
    <property type="protein sequence ID" value="BCM25541.1"/>
    <property type="molecule type" value="Genomic_DNA"/>
</dbReference>
<name>A0A8D5JRJ7_9PROT</name>
<feature type="domain" description="Outer membrane protein assembly factor BamE" evidence="6">
    <location>
        <begin position="6"/>
        <end position="74"/>
    </location>
</feature>
<keyword evidence="1 4" id="KW-0732">Signal</keyword>
<evidence type="ECO:0000313" key="8">
    <source>
        <dbReference type="Proteomes" id="UP000826722"/>
    </source>
</evidence>
<evidence type="ECO:0000259" key="6">
    <source>
        <dbReference type="Pfam" id="PF04355"/>
    </source>
</evidence>
<dbReference type="GO" id="GO:0051205">
    <property type="term" value="P:protein insertion into membrane"/>
    <property type="evidence" value="ECO:0007669"/>
    <property type="project" value="UniProtKB-UniRule"/>
</dbReference>
<comment type="subcellular location">
    <subcellularLocation>
        <location evidence="4">Cell outer membrane</location>
    </subcellularLocation>
</comment>
<evidence type="ECO:0000256" key="1">
    <source>
        <dbReference type="ARBA" id="ARBA00022729"/>
    </source>
</evidence>
<dbReference type="HAMAP" id="MF_00925">
    <property type="entry name" value="OM_assembly_BamE"/>
    <property type="match status" value="1"/>
</dbReference>
<feature type="region of interest" description="Disordered" evidence="5">
    <location>
        <begin position="196"/>
        <end position="242"/>
    </location>
</feature>
<dbReference type="PANTHER" id="PTHR37482:SF1">
    <property type="entry name" value="OUTER MEMBRANE PROTEIN ASSEMBLY FACTOR BAME"/>
    <property type="match status" value="1"/>
</dbReference>
<gene>
    <name evidence="4" type="primary">bamE</name>
    <name evidence="7" type="ORF">ZMTM_18000</name>
</gene>
<comment type="function">
    <text evidence="4">Part of the outer membrane protein assembly complex, which is involved in assembly and insertion of beta-barrel proteins into the outer membrane.</text>
</comment>
<keyword evidence="2 4" id="KW-0472">Membrane</keyword>
<feature type="compositionally biased region" description="Low complexity" evidence="5">
    <location>
        <begin position="196"/>
        <end position="219"/>
    </location>
</feature>
<organism evidence="7 8">
    <name type="scientific">Methyloradius palustris</name>
    <dbReference type="NCBI Taxonomy" id="2778876"/>
    <lineage>
        <taxon>Bacteria</taxon>
        <taxon>Pseudomonadati</taxon>
        <taxon>Pseudomonadota</taxon>
        <taxon>Betaproteobacteria</taxon>
        <taxon>Nitrosomonadales</taxon>
        <taxon>Methylophilaceae</taxon>
        <taxon>Methyloradius</taxon>
    </lineage>
</organism>
<feature type="region of interest" description="Disordered" evidence="5">
    <location>
        <begin position="116"/>
        <end position="151"/>
    </location>
</feature>
<evidence type="ECO:0000256" key="2">
    <source>
        <dbReference type="ARBA" id="ARBA00023136"/>
    </source>
</evidence>
<protein>
    <recommendedName>
        <fullName evidence="4">Outer membrane protein assembly factor BamE</fullName>
    </recommendedName>
</protein>
<dbReference type="GO" id="GO:0043165">
    <property type="term" value="P:Gram-negative-bacterium-type cell outer membrane assembly"/>
    <property type="evidence" value="ECO:0007669"/>
    <property type="project" value="UniProtKB-UniRule"/>
</dbReference>
<dbReference type="InterPro" id="IPR037873">
    <property type="entry name" value="BamE-like"/>
</dbReference>
<evidence type="ECO:0000256" key="3">
    <source>
        <dbReference type="ARBA" id="ARBA00023237"/>
    </source>
</evidence>
<dbReference type="Gene3D" id="3.30.1450.10">
    <property type="match status" value="1"/>
</dbReference>
<keyword evidence="3 4" id="KW-0998">Cell outer membrane</keyword>
<sequence length="253" mass="27128">MEIQQGNVVTSKMMLQLRPGMNKSQVKFVMGTPLIQDSFHKDRWDYFYQLRKDGRIVEQRRVILEFDGDALKRVRGDVVPADRGEAVAATPTPEAPAKVEEKKGLDKLKFWEKNQQPETAPQAAPKELVNPDLVNPPAAATAKAQQPKAEVAPVVVPPVESGSAAVSTAPLAAPVEVPKPVAPSAKSAAPIVAPVESKSLPAVEPKPAAAVEAESKPVATQSKPAAAPAKPEQDLPPEGEPGYFERMLEKIGF</sequence>
<evidence type="ECO:0000256" key="4">
    <source>
        <dbReference type="HAMAP-Rule" id="MF_00925"/>
    </source>
</evidence>
<dbReference type="Pfam" id="PF04355">
    <property type="entry name" value="BamE"/>
    <property type="match status" value="1"/>
</dbReference>
<accession>A0A8D5JRJ7</accession>
<evidence type="ECO:0000313" key="7">
    <source>
        <dbReference type="EMBL" id="BCM25541.1"/>
    </source>
</evidence>
<dbReference type="InterPro" id="IPR026592">
    <property type="entry name" value="BamE"/>
</dbReference>
<dbReference type="GO" id="GO:0030674">
    <property type="term" value="F:protein-macromolecule adaptor activity"/>
    <property type="evidence" value="ECO:0007669"/>
    <property type="project" value="TreeGrafter"/>
</dbReference>
<evidence type="ECO:0000256" key="5">
    <source>
        <dbReference type="SAM" id="MobiDB-lite"/>
    </source>
</evidence>